<evidence type="ECO:0000313" key="1">
    <source>
        <dbReference type="EMBL" id="KAJ8132796.1"/>
    </source>
</evidence>
<accession>A0ACC2JZG1</accession>
<name>A0ACC2JZG1_9PEZI</name>
<organism evidence="1 2">
    <name type="scientific">Lasiodiplodia mahajangana</name>
    <dbReference type="NCBI Taxonomy" id="1108764"/>
    <lineage>
        <taxon>Eukaryota</taxon>
        <taxon>Fungi</taxon>
        <taxon>Dikarya</taxon>
        <taxon>Ascomycota</taxon>
        <taxon>Pezizomycotina</taxon>
        <taxon>Dothideomycetes</taxon>
        <taxon>Dothideomycetes incertae sedis</taxon>
        <taxon>Botryosphaeriales</taxon>
        <taxon>Botryosphaeriaceae</taxon>
        <taxon>Lasiodiplodia</taxon>
    </lineage>
</organism>
<gene>
    <name evidence="1" type="ORF">O1611_g828</name>
</gene>
<evidence type="ECO:0000313" key="2">
    <source>
        <dbReference type="Proteomes" id="UP001153332"/>
    </source>
</evidence>
<proteinExistence type="predicted"/>
<keyword evidence="2" id="KW-1185">Reference proteome</keyword>
<dbReference type="Proteomes" id="UP001153332">
    <property type="component" value="Unassembled WGS sequence"/>
</dbReference>
<dbReference type="EMBL" id="JAPUUL010000082">
    <property type="protein sequence ID" value="KAJ8132796.1"/>
    <property type="molecule type" value="Genomic_DNA"/>
</dbReference>
<reference evidence="1" key="1">
    <citation type="submission" date="2022-12" db="EMBL/GenBank/DDBJ databases">
        <title>Genome Sequence of Lasiodiplodia mahajangana.</title>
        <authorList>
            <person name="Buettner E."/>
        </authorList>
    </citation>
    <scope>NUCLEOTIDE SEQUENCE</scope>
    <source>
        <strain evidence="1">VT137</strain>
    </source>
</reference>
<comment type="caution">
    <text evidence="1">The sequence shown here is derived from an EMBL/GenBank/DDBJ whole genome shotgun (WGS) entry which is preliminary data.</text>
</comment>
<protein>
    <submittedName>
        <fullName evidence="1">Uncharacterized protein</fullName>
    </submittedName>
</protein>
<sequence>MDFNSLDAIEFFQDGKKHLRVYYQTTNDNTIRESSYDDANGWFVRGNGVVAYHAKKKSPISVTRWNDDNVTSMRVYYLDSDNKIRECRGKHTADVTTWEASTVVHVSNDPNEPKVAEGSQLAVARPETNDNSLRIFYEEKPATTNAKSVIREIKFTKARGGVYKWDVQVTKITGALASTRLSAVSAKPAGDIRLYYQAENGALLESFWNNRNKQWNQSKALHRNYDLVPQAPIRAVSWFTGEQKGDSELLVRIYTILKSKTNSISELSFDEDWDGDTTDTAQSLCPATQPAEYAAIATARRINAPLDHPITLFYHARQNVIGIEPVPVDLGEEYKNQAQKVVRPHGIPTSRLAIAPILEYLLPRQIPRLLNRLAPPGWSSHVASEARNTNWATVSDASLLTGAAAKCLQLYPPA</sequence>